<reference evidence="2" key="2">
    <citation type="journal article" date="2015" name="Fish Shellfish Immunol.">
        <title>Early steps in the European eel (Anguilla anguilla)-Vibrio vulnificus interaction in the gills: Role of the RtxA13 toxin.</title>
        <authorList>
            <person name="Callol A."/>
            <person name="Pajuelo D."/>
            <person name="Ebbesson L."/>
            <person name="Teles M."/>
            <person name="MacKenzie S."/>
            <person name="Amaro C."/>
        </authorList>
    </citation>
    <scope>NUCLEOTIDE SEQUENCE</scope>
</reference>
<proteinExistence type="predicted"/>
<dbReference type="EMBL" id="GBXM01069196">
    <property type="protein sequence ID" value="JAH39381.1"/>
    <property type="molecule type" value="Transcribed_RNA"/>
</dbReference>
<keyword evidence="1" id="KW-0472">Membrane</keyword>
<keyword evidence="1" id="KW-0812">Transmembrane</keyword>
<name>A0A0E9SDM3_ANGAN</name>
<keyword evidence="1" id="KW-1133">Transmembrane helix</keyword>
<organism evidence="2">
    <name type="scientific">Anguilla anguilla</name>
    <name type="common">European freshwater eel</name>
    <name type="synonym">Muraena anguilla</name>
    <dbReference type="NCBI Taxonomy" id="7936"/>
    <lineage>
        <taxon>Eukaryota</taxon>
        <taxon>Metazoa</taxon>
        <taxon>Chordata</taxon>
        <taxon>Craniata</taxon>
        <taxon>Vertebrata</taxon>
        <taxon>Euteleostomi</taxon>
        <taxon>Actinopterygii</taxon>
        <taxon>Neopterygii</taxon>
        <taxon>Teleostei</taxon>
        <taxon>Anguilliformes</taxon>
        <taxon>Anguillidae</taxon>
        <taxon>Anguilla</taxon>
    </lineage>
</organism>
<dbReference type="AlphaFoldDB" id="A0A0E9SDM3"/>
<protein>
    <submittedName>
        <fullName evidence="2">Uncharacterized protein</fullName>
    </submittedName>
</protein>
<evidence type="ECO:0000313" key="2">
    <source>
        <dbReference type="EMBL" id="JAH39381.1"/>
    </source>
</evidence>
<sequence length="78" mass="8736">MDVEDDCAANTAIAFIFLFLITLFYGIGATAIKVKWGTDEKKYVCVLLCVDSACSNTSYICKYVFLLKQHLCVKDNLL</sequence>
<accession>A0A0E9SDM3</accession>
<reference evidence="2" key="1">
    <citation type="submission" date="2014-11" db="EMBL/GenBank/DDBJ databases">
        <authorList>
            <person name="Amaro Gonzalez C."/>
        </authorList>
    </citation>
    <scope>NUCLEOTIDE SEQUENCE</scope>
</reference>
<feature type="transmembrane region" description="Helical" evidence="1">
    <location>
        <begin position="12"/>
        <end position="32"/>
    </location>
</feature>
<evidence type="ECO:0000256" key="1">
    <source>
        <dbReference type="SAM" id="Phobius"/>
    </source>
</evidence>